<evidence type="ECO:0000259" key="10">
    <source>
        <dbReference type="PROSITE" id="PS50234"/>
    </source>
</evidence>
<evidence type="ECO:0000256" key="4">
    <source>
        <dbReference type="ARBA" id="ARBA00022692"/>
    </source>
</evidence>
<comment type="similarity">
    <text evidence="2">Belongs to the ATR family.</text>
</comment>
<evidence type="ECO:0000256" key="3">
    <source>
        <dbReference type="ARBA" id="ARBA00022553"/>
    </source>
</evidence>
<dbReference type="PANTHER" id="PTHR16059">
    <property type="entry name" value="ANTHRAX TOXIN RECEPTOR"/>
    <property type="match status" value="1"/>
</dbReference>
<sequence length="440" mass="48829">MRISYIVFSTKAEVILPLTGDRVMREPFNDKKQQNINKITEGLQALSKVKPAGDTYIHEGLKEANTKIEQMGGSKSASTIIALTDGKLEGQIPLYAEKEANKARNLGARVYCVGVLDFRQDQLEKIADTKDQVFPVTGGFQALKGIINSILEQSCTEVLHLEPSSVCVGEEFQVVLRGSGLKLGRNKDSVTCTYFVNGTIINEKAIQVESKFILCPAPVLHNSGEIMEVQVSLNGQSFFTDSLTITASECVIKDPPPPPPAPKEEEDEEDPLPPKKWPTVDASYYGGRGVGGIKRMEVRWGDKGSTEEGARLEKAKNAVVTIPEEPDIPIQTKPPKSKPTSPAIQEKWYTPIKGRLDALWALLRQQYDRVSLMRPQQGDERAQKSVAYLSIAESQGVQRADVLTSPEFKVNKEGYKNEILPHYHFSTCQRQLRISLNFLD</sequence>
<dbReference type="Pfam" id="PF05586">
    <property type="entry name" value="Ant_C"/>
    <property type="match status" value="1"/>
</dbReference>
<feature type="region of interest" description="Disordered" evidence="9">
    <location>
        <begin position="250"/>
        <end position="280"/>
    </location>
</feature>
<keyword evidence="12" id="KW-0675">Receptor</keyword>
<evidence type="ECO:0000313" key="12">
    <source>
        <dbReference type="RefSeq" id="XP_025064301.1"/>
    </source>
</evidence>
<organism evidence="11 12">
    <name type="scientific">Alligator sinensis</name>
    <name type="common">Chinese alligator</name>
    <dbReference type="NCBI Taxonomy" id="38654"/>
    <lineage>
        <taxon>Eukaryota</taxon>
        <taxon>Metazoa</taxon>
        <taxon>Chordata</taxon>
        <taxon>Craniata</taxon>
        <taxon>Vertebrata</taxon>
        <taxon>Euteleostomi</taxon>
        <taxon>Archelosauria</taxon>
        <taxon>Archosauria</taxon>
        <taxon>Crocodylia</taxon>
        <taxon>Alligatoridae</taxon>
        <taxon>Alligatorinae</taxon>
        <taxon>Alligator</taxon>
    </lineage>
</organism>
<dbReference type="InterPro" id="IPR008399">
    <property type="entry name" value="Anthrax_toxin_rcpt_C"/>
</dbReference>
<feature type="domain" description="VWFA" evidence="10">
    <location>
        <begin position="1"/>
        <end position="150"/>
    </location>
</feature>
<dbReference type="Proteomes" id="UP000189705">
    <property type="component" value="Unplaced"/>
</dbReference>
<keyword evidence="3" id="KW-0597">Phosphoprotein</keyword>
<reference evidence="12" key="1">
    <citation type="submission" date="2025-08" db="UniProtKB">
        <authorList>
            <consortium name="RefSeq"/>
        </authorList>
    </citation>
    <scope>IDENTIFICATION</scope>
</reference>
<gene>
    <name evidence="12" type="primary">ANTXR2</name>
</gene>
<dbReference type="GO" id="GO:0005886">
    <property type="term" value="C:plasma membrane"/>
    <property type="evidence" value="ECO:0007669"/>
    <property type="project" value="TreeGrafter"/>
</dbReference>
<comment type="subcellular location">
    <subcellularLocation>
        <location evidence="1">Membrane</location>
        <topology evidence="1">Single-pass type I membrane protein</topology>
    </subcellularLocation>
</comment>
<dbReference type="PANTHER" id="PTHR16059:SF13">
    <property type="entry name" value="ANTHRAX TOXIN RECEPTOR 2"/>
    <property type="match status" value="1"/>
</dbReference>
<dbReference type="Gene3D" id="3.40.50.410">
    <property type="entry name" value="von Willebrand factor, type A domain"/>
    <property type="match status" value="1"/>
</dbReference>
<dbReference type="AlphaFoldDB" id="A0A3Q0GX07"/>
<dbReference type="RefSeq" id="XP_025064301.1">
    <property type="nucleotide sequence ID" value="XM_025208516.1"/>
</dbReference>
<evidence type="ECO:0000256" key="6">
    <source>
        <dbReference type="ARBA" id="ARBA00022729"/>
    </source>
</evidence>
<dbReference type="GO" id="GO:0046872">
    <property type="term" value="F:metal ion binding"/>
    <property type="evidence" value="ECO:0007669"/>
    <property type="project" value="UniProtKB-KW"/>
</dbReference>
<evidence type="ECO:0000256" key="8">
    <source>
        <dbReference type="ARBA" id="ARBA00023136"/>
    </source>
</evidence>
<dbReference type="InterPro" id="IPR002035">
    <property type="entry name" value="VWF_A"/>
</dbReference>
<keyword evidence="4" id="KW-0812">Transmembrane</keyword>
<proteinExistence type="inferred from homology"/>
<evidence type="ECO:0000256" key="5">
    <source>
        <dbReference type="ARBA" id="ARBA00022723"/>
    </source>
</evidence>
<protein>
    <submittedName>
        <fullName evidence="12">Anthrax toxin receptor 2 isoform X3</fullName>
    </submittedName>
</protein>
<keyword evidence="5" id="KW-0479">Metal-binding</keyword>
<evidence type="ECO:0000256" key="2">
    <source>
        <dbReference type="ARBA" id="ARBA00008095"/>
    </source>
</evidence>
<dbReference type="FunFam" id="3.40.50.410:FF:000024">
    <property type="entry name" value="Anthrax toxin receptor"/>
    <property type="match status" value="1"/>
</dbReference>
<dbReference type="Pfam" id="PF00092">
    <property type="entry name" value="VWA"/>
    <property type="match status" value="1"/>
</dbReference>
<keyword evidence="8" id="KW-0472">Membrane</keyword>
<dbReference type="CTD" id="118429"/>
<dbReference type="GeneID" id="102371229"/>
<dbReference type="InterPro" id="IPR036465">
    <property type="entry name" value="vWFA_dom_sf"/>
</dbReference>
<evidence type="ECO:0000256" key="9">
    <source>
        <dbReference type="SAM" id="MobiDB-lite"/>
    </source>
</evidence>
<dbReference type="PROSITE" id="PS50234">
    <property type="entry name" value="VWFA"/>
    <property type="match status" value="1"/>
</dbReference>
<keyword evidence="7" id="KW-1133">Transmembrane helix</keyword>
<dbReference type="GO" id="GO:0009986">
    <property type="term" value="C:cell surface"/>
    <property type="evidence" value="ECO:0007669"/>
    <property type="project" value="TreeGrafter"/>
</dbReference>
<dbReference type="GO" id="GO:0004888">
    <property type="term" value="F:transmembrane signaling receptor activity"/>
    <property type="evidence" value="ECO:0007669"/>
    <property type="project" value="TreeGrafter"/>
</dbReference>
<dbReference type="InterPro" id="IPR008400">
    <property type="entry name" value="Anthrax_toxin_rcpt_extracel"/>
</dbReference>
<evidence type="ECO:0000256" key="1">
    <source>
        <dbReference type="ARBA" id="ARBA00004479"/>
    </source>
</evidence>
<accession>A0A3Q0GX07</accession>
<keyword evidence="6" id="KW-0732">Signal</keyword>
<dbReference type="SUPFAM" id="SSF53300">
    <property type="entry name" value="vWA-like"/>
    <property type="match status" value="1"/>
</dbReference>
<evidence type="ECO:0000256" key="7">
    <source>
        <dbReference type="ARBA" id="ARBA00022989"/>
    </source>
</evidence>
<keyword evidence="11" id="KW-1185">Reference proteome</keyword>
<evidence type="ECO:0000313" key="11">
    <source>
        <dbReference type="Proteomes" id="UP000189705"/>
    </source>
</evidence>
<dbReference type="Pfam" id="PF05587">
    <property type="entry name" value="Anth_Ig"/>
    <property type="match status" value="1"/>
</dbReference>
<name>A0A3Q0GX07_ALLSI</name>